<protein>
    <submittedName>
        <fullName evidence="5">DUF4974 domain-containing protein</fullName>
    </submittedName>
</protein>
<dbReference type="Gene3D" id="2.60.120.1440">
    <property type="match status" value="1"/>
</dbReference>
<keyword evidence="1" id="KW-1133">Transmembrane helix</keyword>
<reference evidence="4" key="2">
    <citation type="submission" date="2017-04" db="EMBL/GenBank/DDBJ databases">
        <title>Complete Genome Sequences of Twelve Strains of a Stable Defined Moderately Diverse Mouse Microbiota 2 (sDMDMm2).</title>
        <authorList>
            <person name="Uchimura Y."/>
            <person name="Wyss M."/>
            <person name="Brugiroux S."/>
            <person name="Limenitakis J.P."/>
            <person name="Stecher B."/>
            <person name="McCoy K.D."/>
            <person name="Macpherson A.J."/>
        </authorList>
    </citation>
    <scope>NUCLEOTIDE SEQUENCE</scope>
    <source>
        <strain evidence="4">YL27</strain>
    </source>
</reference>
<reference evidence="6" key="1">
    <citation type="submission" date="2016-04" db="EMBL/GenBank/DDBJ databases">
        <title>Complete Genome Sequences of Twelve Strains of a Stable Defined Moderately Diverse Mouse Microbiota 2 (sDMDMm2).</title>
        <authorList>
            <person name="Uchimura Y."/>
            <person name="Wyss M."/>
            <person name="Brugiroux S."/>
            <person name="Limenitakis J.P."/>
            <person name="Stecher B."/>
            <person name="McCoy K.D."/>
            <person name="Macpherson A.J."/>
        </authorList>
    </citation>
    <scope>NUCLEOTIDE SEQUENCE [LARGE SCALE GENOMIC DNA]</scope>
    <source>
        <strain evidence="6">YL27</strain>
    </source>
</reference>
<dbReference type="GeneID" id="65535574"/>
<dbReference type="PANTHER" id="PTHR30273">
    <property type="entry name" value="PERIPLASMIC SIGNAL SENSOR AND SIGMA FACTOR ACTIVATOR FECR-RELATED"/>
    <property type="match status" value="1"/>
</dbReference>
<dbReference type="KEGG" id="pary:A4V02_01810"/>
<dbReference type="GO" id="GO:0016989">
    <property type="term" value="F:sigma factor antagonist activity"/>
    <property type="evidence" value="ECO:0007669"/>
    <property type="project" value="TreeGrafter"/>
</dbReference>
<dbReference type="EMBL" id="SRYD01000038">
    <property type="protein sequence ID" value="TGY72810.1"/>
    <property type="molecule type" value="Genomic_DNA"/>
</dbReference>
<dbReference type="STRING" id="1796646.A4V02_01810"/>
<accession>A0A1Z2XES5</accession>
<dbReference type="AlphaFoldDB" id="A0A1B1S709"/>
<evidence type="ECO:0000256" key="1">
    <source>
        <dbReference type="SAM" id="Phobius"/>
    </source>
</evidence>
<feature type="domain" description="Protein FecR C-terminal" evidence="3">
    <location>
        <begin position="266"/>
        <end position="327"/>
    </location>
</feature>
<dbReference type="Gene3D" id="3.55.50.30">
    <property type="match status" value="1"/>
</dbReference>
<feature type="domain" description="FecR protein" evidence="2">
    <location>
        <begin position="126"/>
        <end position="220"/>
    </location>
</feature>
<dbReference type="Pfam" id="PF04773">
    <property type="entry name" value="FecR"/>
    <property type="match status" value="1"/>
</dbReference>
<keyword evidence="6" id="KW-1185">Reference proteome</keyword>
<gene>
    <name evidence="4" type="ORF">A4V02_01810</name>
    <name evidence="5" type="ORF">E5333_09860</name>
</gene>
<dbReference type="Pfam" id="PF16344">
    <property type="entry name" value="FecR_C"/>
    <property type="match status" value="1"/>
</dbReference>
<keyword evidence="1" id="KW-0812">Transmembrane</keyword>
<evidence type="ECO:0000259" key="2">
    <source>
        <dbReference type="Pfam" id="PF04773"/>
    </source>
</evidence>
<evidence type="ECO:0000259" key="3">
    <source>
        <dbReference type="Pfam" id="PF16344"/>
    </source>
</evidence>
<reference evidence="5 7" key="3">
    <citation type="submission" date="2019-04" db="EMBL/GenBank/DDBJ databases">
        <title>Microbes associate with the intestines of laboratory mice.</title>
        <authorList>
            <person name="Navarre W."/>
            <person name="Wong E."/>
            <person name="Huang K."/>
            <person name="Tropini C."/>
            <person name="Ng K."/>
            <person name="Yu B."/>
        </authorList>
    </citation>
    <scope>NUCLEOTIDE SEQUENCE [LARGE SCALE GENOMIC DNA]</scope>
    <source>
        <strain evidence="5 7">NM06_A21</strain>
    </source>
</reference>
<dbReference type="InterPro" id="IPR006860">
    <property type="entry name" value="FecR"/>
</dbReference>
<dbReference type="Proteomes" id="UP000186351">
    <property type="component" value="Chromosome"/>
</dbReference>
<organism evidence="4 6">
    <name type="scientific">Muribaculum intestinale</name>
    <dbReference type="NCBI Taxonomy" id="1796646"/>
    <lineage>
        <taxon>Bacteria</taxon>
        <taxon>Pseudomonadati</taxon>
        <taxon>Bacteroidota</taxon>
        <taxon>Bacteroidia</taxon>
        <taxon>Bacteroidales</taxon>
        <taxon>Muribaculaceae</taxon>
        <taxon>Muribaculum</taxon>
    </lineage>
</organism>
<dbReference type="InterPro" id="IPR012373">
    <property type="entry name" value="Ferrdict_sens_TM"/>
</dbReference>
<name>A0A1B1S709_9BACT</name>
<feature type="transmembrane region" description="Helical" evidence="1">
    <location>
        <begin position="93"/>
        <end position="114"/>
    </location>
</feature>
<accession>A0A1B1S709</accession>
<sequence length="336" mass="37755">MEDKDDIQTLVEKYLDNRATLSERARIDSWIEENEELNHWLAARIENSDSTIEPQLRERLNAGIYSLYDADHTNDIESNSLMEDSHSDKRHNIWPLAVAASIIIIAAITGILLLRNDAPRYSIPLTVSTNAGERSHIILPDGSSLTLNNKTEVKYHYDDTLKERSLTLSGEAAFDIATDPEHPFVVTCDGLRIECRGTSFNVKGYPDEDNITVVLSDGVITASTPNQSIKMKPGNKVSYDKHTRNLQSTMVYADDYTEWISGCSRFNDDRLDDILRSVSRYYGVTINIITPSLRDVRLSGSLGRKSLEETLGIIATAADAKYILESDSTICFYRQP</sequence>
<evidence type="ECO:0000313" key="7">
    <source>
        <dbReference type="Proteomes" id="UP000306630"/>
    </source>
</evidence>
<evidence type="ECO:0000313" key="5">
    <source>
        <dbReference type="EMBL" id="TGY72810.1"/>
    </source>
</evidence>
<dbReference type="RefSeq" id="WP_068959984.1">
    <property type="nucleotide sequence ID" value="NZ_CAJTAP010000025.1"/>
</dbReference>
<evidence type="ECO:0000313" key="6">
    <source>
        <dbReference type="Proteomes" id="UP000186351"/>
    </source>
</evidence>
<dbReference type="Proteomes" id="UP000306630">
    <property type="component" value="Unassembled WGS sequence"/>
</dbReference>
<keyword evidence="1" id="KW-0472">Membrane</keyword>
<dbReference type="PIRSF" id="PIRSF018266">
    <property type="entry name" value="FecR"/>
    <property type="match status" value="1"/>
</dbReference>
<dbReference type="PANTHER" id="PTHR30273:SF2">
    <property type="entry name" value="PROTEIN FECR"/>
    <property type="match status" value="1"/>
</dbReference>
<proteinExistence type="predicted"/>
<dbReference type="EMBL" id="CP015402">
    <property type="protein sequence ID" value="ANU62593.1"/>
    <property type="molecule type" value="Genomic_DNA"/>
</dbReference>
<dbReference type="OrthoDB" id="1117107at2"/>
<dbReference type="InterPro" id="IPR032508">
    <property type="entry name" value="FecR_C"/>
</dbReference>
<evidence type="ECO:0000313" key="4">
    <source>
        <dbReference type="EMBL" id="ANU62593.1"/>
    </source>
</evidence>